<dbReference type="RefSeq" id="WP_118257212.1">
    <property type="nucleotide sequence ID" value="NZ_QRKN01000001.1"/>
</dbReference>
<organism evidence="1 2">
    <name type="scientific">Agathobacter rectalis</name>
    <dbReference type="NCBI Taxonomy" id="39491"/>
    <lineage>
        <taxon>Bacteria</taxon>
        <taxon>Bacillati</taxon>
        <taxon>Bacillota</taxon>
        <taxon>Clostridia</taxon>
        <taxon>Lachnospirales</taxon>
        <taxon>Lachnospiraceae</taxon>
        <taxon>Agathobacter</taxon>
    </lineage>
</organism>
<proteinExistence type="predicted"/>
<accession>A0A414ZR70</accession>
<dbReference type="Proteomes" id="UP000285865">
    <property type="component" value="Unassembled WGS sequence"/>
</dbReference>
<name>A0A414ZR70_9FIRM</name>
<reference evidence="1 2" key="1">
    <citation type="submission" date="2018-08" db="EMBL/GenBank/DDBJ databases">
        <title>A genome reference for cultivated species of the human gut microbiota.</title>
        <authorList>
            <person name="Zou Y."/>
            <person name="Xue W."/>
            <person name="Luo G."/>
        </authorList>
    </citation>
    <scope>NUCLEOTIDE SEQUENCE [LARGE SCALE GENOMIC DNA]</scope>
    <source>
        <strain evidence="1 2">AM16-11</strain>
    </source>
</reference>
<evidence type="ECO:0000313" key="1">
    <source>
        <dbReference type="EMBL" id="RHI25736.1"/>
    </source>
</evidence>
<protein>
    <submittedName>
        <fullName evidence="1">Uncharacterized protein</fullName>
    </submittedName>
</protein>
<evidence type="ECO:0000313" key="2">
    <source>
        <dbReference type="Proteomes" id="UP000285865"/>
    </source>
</evidence>
<sequence length="130" mass="15024">MINVQWEENGKIQYENFLHESSVNDFVADLKKRECVDIKITKDIEKVTAERIRRYNSGIKNIDSNNTVIDKAYSSFKNGFEPGVLYCFNNGLKGIFCNQCRSKVSCKREENILKNAARELYKLSNGMTKI</sequence>
<dbReference type="EMBL" id="QRKN01000001">
    <property type="protein sequence ID" value="RHI25736.1"/>
    <property type="molecule type" value="Genomic_DNA"/>
</dbReference>
<comment type="caution">
    <text evidence="1">The sequence shown here is derived from an EMBL/GenBank/DDBJ whole genome shotgun (WGS) entry which is preliminary data.</text>
</comment>
<dbReference type="AlphaFoldDB" id="A0A414ZR70"/>
<gene>
    <name evidence="1" type="ORF">DW172_03375</name>
</gene>